<comment type="caution">
    <text evidence="1">The sequence shown here is derived from an EMBL/GenBank/DDBJ whole genome shotgun (WGS) entry which is preliminary data.</text>
</comment>
<dbReference type="EMBL" id="JADEXP010000640">
    <property type="protein sequence ID" value="MBE9071009.1"/>
    <property type="molecule type" value="Genomic_DNA"/>
</dbReference>
<sequence>MQLTRNGQIIDEVLVDSSGVYRFTDVPSTGQGRYRLLLFPAGQLTATPIETDATFSSLPGQLPVGASALIVSAGFDRDVNNQFIGDFNNIVGGLSYRAGVSESLTLGAGIIHDKSLKLLTEVFYSPDYTPLQASISALLAPAGDVEVNADVRWRPTDDMNLSFNSDRFSQRFRADWAVFPNMAFTLSGNTRDSALALGTRVNLNRGDFYLFGQATVDTNSNIRWNAQARYGALGLRHRGDEITTQSYLSYNLSGRLANSTGHSLNLGYETRNVNDLAQLATASWQYTSNQLSQDSRSLWDIELGYGVGTAGSGPIVQLTTGILPGVSNSKFKRHQFIQK</sequence>
<accession>A0A929A0N6</accession>
<gene>
    <name evidence="1" type="ORF">IQ260_30700</name>
</gene>
<organism evidence="1 2">
    <name type="scientific">Leptolyngbya cf. ectocarpi LEGE 11479</name>
    <dbReference type="NCBI Taxonomy" id="1828722"/>
    <lineage>
        <taxon>Bacteria</taxon>
        <taxon>Bacillati</taxon>
        <taxon>Cyanobacteriota</taxon>
        <taxon>Cyanophyceae</taxon>
        <taxon>Leptolyngbyales</taxon>
        <taxon>Leptolyngbyaceae</taxon>
        <taxon>Leptolyngbya group</taxon>
        <taxon>Leptolyngbya</taxon>
    </lineage>
</organism>
<evidence type="ECO:0000313" key="1">
    <source>
        <dbReference type="EMBL" id="MBE9071009.1"/>
    </source>
</evidence>
<dbReference type="Proteomes" id="UP000615026">
    <property type="component" value="Unassembled WGS sequence"/>
</dbReference>
<dbReference type="RefSeq" id="WP_193996816.1">
    <property type="nucleotide sequence ID" value="NZ_JADEXP010000640.1"/>
</dbReference>
<proteinExistence type="predicted"/>
<name>A0A929A0N6_LEPEC</name>
<protein>
    <submittedName>
        <fullName evidence="1">Uncharacterized protein</fullName>
    </submittedName>
</protein>
<evidence type="ECO:0000313" key="2">
    <source>
        <dbReference type="Proteomes" id="UP000615026"/>
    </source>
</evidence>
<keyword evidence="2" id="KW-1185">Reference proteome</keyword>
<reference evidence="1" key="1">
    <citation type="submission" date="2020-10" db="EMBL/GenBank/DDBJ databases">
        <authorList>
            <person name="Castelo-Branco R."/>
            <person name="Eusebio N."/>
            <person name="Adriana R."/>
            <person name="Vieira A."/>
            <person name="Brugerolle De Fraissinette N."/>
            <person name="Rezende De Castro R."/>
            <person name="Schneider M.P."/>
            <person name="Vasconcelos V."/>
            <person name="Leao P.N."/>
        </authorList>
    </citation>
    <scope>NUCLEOTIDE SEQUENCE</scope>
    <source>
        <strain evidence="1">LEGE 11479</strain>
    </source>
</reference>
<dbReference type="AlphaFoldDB" id="A0A929A0N6"/>